<dbReference type="Proteomes" id="UP000017396">
    <property type="component" value="Chromosome"/>
</dbReference>
<dbReference type="STRING" id="1183438.GKIL_2593"/>
<gene>
    <name evidence="1" type="ORF">GKIL_2593</name>
</gene>
<dbReference type="KEGG" id="glj:GKIL_2593"/>
<protein>
    <submittedName>
        <fullName evidence="1">Uncharacterized protein</fullName>
    </submittedName>
</protein>
<name>U5QMN7_GLOK1</name>
<accession>U5QMN7</accession>
<proteinExistence type="predicted"/>
<keyword evidence="2" id="KW-1185">Reference proteome</keyword>
<dbReference type="HOGENOM" id="CLU_192953_1_0_3"/>
<dbReference type="AlphaFoldDB" id="U5QMN7"/>
<evidence type="ECO:0000313" key="1">
    <source>
        <dbReference type="EMBL" id="AGY58839.1"/>
    </source>
</evidence>
<sequence length="66" mass="7423">MSTPLHPDALSEPTGEIGGYVAHLQLHMALQARKLLPNALDTNNLCHNLLYQSQAEYEKFISRQHP</sequence>
<reference evidence="1 2" key="1">
    <citation type="journal article" date="2013" name="PLoS ONE">
        <title>Cultivation and Complete Genome Sequencing of Gloeobacter kilaueensis sp. nov., from a Lava Cave in Kilauea Caldera, Hawai'i.</title>
        <authorList>
            <person name="Saw J.H."/>
            <person name="Schatz M."/>
            <person name="Brown M.V."/>
            <person name="Kunkel D.D."/>
            <person name="Foster J.S."/>
            <person name="Shick H."/>
            <person name="Christensen S."/>
            <person name="Hou S."/>
            <person name="Wan X."/>
            <person name="Donachie S.P."/>
        </authorList>
    </citation>
    <scope>NUCLEOTIDE SEQUENCE [LARGE SCALE GENOMIC DNA]</scope>
    <source>
        <strain evidence="2">JS</strain>
    </source>
</reference>
<dbReference type="EMBL" id="CP003587">
    <property type="protein sequence ID" value="AGY58839.1"/>
    <property type="molecule type" value="Genomic_DNA"/>
</dbReference>
<dbReference type="RefSeq" id="WP_023174032.1">
    <property type="nucleotide sequence ID" value="NC_022600.1"/>
</dbReference>
<evidence type="ECO:0000313" key="2">
    <source>
        <dbReference type="Proteomes" id="UP000017396"/>
    </source>
</evidence>
<dbReference type="PATRIC" id="fig|1183438.3.peg.2553"/>
<organism evidence="1 2">
    <name type="scientific">Gloeobacter kilaueensis (strain ATCC BAA-2537 / CCAP 1431/1 / ULC 316 / JS1)</name>
    <dbReference type="NCBI Taxonomy" id="1183438"/>
    <lineage>
        <taxon>Bacteria</taxon>
        <taxon>Bacillati</taxon>
        <taxon>Cyanobacteriota</taxon>
        <taxon>Cyanophyceae</taxon>
        <taxon>Gloeobacterales</taxon>
        <taxon>Gloeobacteraceae</taxon>
        <taxon>Gloeobacter</taxon>
    </lineage>
</organism>